<dbReference type="EMBL" id="JBHSWH010000001">
    <property type="protein sequence ID" value="MFC6704289.1"/>
    <property type="molecule type" value="Genomic_DNA"/>
</dbReference>
<dbReference type="CDD" id="cd06267">
    <property type="entry name" value="PBP1_LacI_sugar_binding-like"/>
    <property type="match status" value="1"/>
</dbReference>
<dbReference type="PANTHER" id="PTHR30146">
    <property type="entry name" value="LACI-RELATED TRANSCRIPTIONAL REPRESSOR"/>
    <property type="match status" value="1"/>
</dbReference>
<comment type="caution">
    <text evidence="6">The sequence shown here is derived from an EMBL/GenBank/DDBJ whole genome shotgun (WGS) entry which is preliminary data.</text>
</comment>
<dbReference type="RefSeq" id="WP_382398381.1">
    <property type="nucleotide sequence ID" value="NZ_JBHSWH010000001.1"/>
</dbReference>
<feature type="region of interest" description="Disordered" evidence="4">
    <location>
        <begin position="1"/>
        <end position="20"/>
    </location>
</feature>
<keyword evidence="3" id="KW-0804">Transcription</keyword>
<keyword evidence="1" id="KW-0805">Transcription regulation</keyword>
<dbReference type="Gene3D" id="3.40.50.2300">
    <property type="match status" value="2"/>
</dbReference>
<gene>
    <name evidence="6" type="ORF">ACFQDH_03115</name>
</gene>
<keyword evidence="2 6" id="KW-0238">DNA-binding</keyword>
<dbReference type="InterPro" id="IPR010982">
    <property type="entry name" value="Lambda_DNA-bd_dom_sf"/>
</dbReference>
<organism evidence="6 7">
    <name type="scientific">Flexivirga alba</name>
    <dbReference type="NCBI Taxonomy" id="702742"/>
    <lineage>
        <taxon>Bacteria</taxon>
        <taxon>Bacillati</taxon>
        <taxon>Actinomycetota</taxon>
        <taxon>Actinomycetes</taxon>
        <taxon>Micrococcales</taxon>
        <taxon>Dermacoccaceae</taxon>
        <taxon>Flexivirga</taxon>
    </lineage>
</organism>
<dbReference type="Proteomes" id="UP001596298">
    <property type="component" value="Unassembled WGS sequence"/>
</dbReference>
<dbReference type="InterPro" id="IPR000843">
    <property type="entry name" value="HTH_LacI"/>
</dbReference>
<evidence type="ECO:0000313" key="7">
    <source>
        <dbReference type="Proteomes" id="UP001596298"/>
    </source>
</evidence>
<sequence>MSKSSKTPRSRPIQRDVAERAGVSSATVSYVLSGRRGRANPVSEETRVRVLDAVKELGYQSNHAARSLRRHRTDIVAVVHRPPSNPWLEELIEQLHRSAVERGCSVITVPIASRDRAETVLRVLRERFVDGAIIAPDPAIDPAQVRALAAGGLPLVAFDDTLTARRLDVVRLAQEEACRSAVCYLIEQGHRRIAYLAHDEELALDGHGVKFAAYRKALSDNGIELDPALVVPGADFRPDAYAQVQKLLRGSTPPTAIFSASDRAAINAIWAARDAGLGVPDDLAVIGVGNTKEGESVQPALTTVGTPQTDFSQVIDALWERIDDPTRSGRELLEPWRLVTRSPHD</sequence>
<dbReference type="InterPro" id="IPR046335">
    <property type="entry name" value="LacI/GalR-like_sensor"/>
</dbReference>
<dbReference type="Pfam" id="PF00356">
    <property type="entry name" value="LacI"/>
    <property type="match status" value="1"/>
</dbReference>
<dbReference type="Pfam" id="PF13377">
    <property type="entry name" value="Peripla_BP_3"/>
    <property type="match status" value="1"/>
</dbReference>
<dbReference type="SUPFAM" id="SSF47413">
    <property type="entry name" value="lambda repressor-like DNA-binding domains"/>
    <property type="match status" value="1"/>
</dbReference>
<name>A0ABW2ABP7_9MICO</name>
<protein>
    <submittedName>
        <fullName evidence="6">LacI family DNA-binding transcriptional regulator</fullName>
    </submittedName>
</protein>
<dbReference type="PANTHER" id="PTHR30146:SF109">
    <property type="entry name" value="HTH-TYPE TRANSCRIPTIONAL REGULATOR GALS"/>
    <property type="match status" value="1"/>
</dbReference>
<dbReference type="Gene3D" id="1.10.260.40">
    <property type="entry name" value="lambda repressor-like DNA-binding domains"/>
    <property type="match status" value="1"/>
</dbReference>
<dbReference type="SUPFAM" id="SSF53822">
    <property type="entry name" value="Periplasmic binding protein-like I"/>
    <property type="match status" value="1"/>
</dbReference>
<dbReference type="PROSITE" id="PS50932">
    <property type="entry name" value="HTH_LACI_2"/>
    <property type="match status" value="1"/>
</dbReference>
<dbReference type="CDD" id="cd01392">
    <property type="entry name" value="HTH_LacI"/>
    <property type="match status" value="1"/>
</dbReference>
<evidence type="ECO:0000256" key="4">
    <source>
        <dbReference type="SAM" id="MobiDB-lite"/>
    </source>
</evidence>
<dbReference type="SMART" id="SM00354">
    <property type="entry name" value="HTH_LACI"/>
    <property type="match status" value="1"/>
</dbReference>
<evidence type="ECO:0000259" key="5">
    <source>
        <dbReference type="PROSITE" id="PS50932"/>
    </source>
</evidence>
<dbReference type="InterPro" id="IPR028082">
    <property type="entry name" value="Peripla_BP_I"/>
</dbReference>
<evidence type="ECO:0000256" key="3">
    <source>
        <dbReference type="ARBA" id="ARBA00023163"/>
    </source>
</evidence>
<reference evidence="7" key="1">
    <citation type="journal article" date="2019" name="Int. J. Syst. Evol. Microbiol.">
        <title>The Global Catalogue of Microorganisms (GCM) 10K type strain sequencing project: providing services to taxonomists for standard genome sequencing and annotation.</title>
        <authorList>
            <consortium name="The Broad Institute Genomics Platform"/>
            <consortium name="The Broad Institute Genome Sequencing Center for Infectious Disease"/>
            <person name="Wu L."/>
            <person name="Ma J."/>
        </authorList>
    </citation>
    <scope>NUCLEOTIDE SEQUENCE [LARGE SCALE GENOMIC DNA]</scope>
    <source>
        <strain evidence="7">CCUG 58127</strain>
    </source>
</reference>
<evidence type="ECO:0000256" key="1">
    <source>
        <dbReference type="ARBA" id="ARBA00023015"/>
    </source>
</evidence>
<keyword evidence="7" id="KW-1185">Reference proteome</keyword>
<evidence type="ECO:0000256" key="2">
    <source>
        <dbReference type="ARBA" id="ARBA00023125"/>
    </source>
</evidence>
<feature type="domain" description="HTH lacI-type" evidence="5">
    <location>
        <begin position="12"/>
        <end position="70"/>
    </location>
</feature>
<accession>A0ABW2ABP7</accession>
<dbReference type="GO" id="GO:0003677">
    <property type="term" value="F:DNA binding"/>
    <property type="evidence" value="ECO:0007669"/>
    <property type="project" value="UniProtKB-KW"/>
</dbReference>
<proteinExistence type="predicted"/>
<evidence type="ECO:0000313" key="6">
    <source>
        <dbReference type="EMBL" id="MFC6704289.1"/>
    </source>
</evidence>